<dbReference type="InterPro" id="IPR050147">
    <property type="entry name" value="Ser/Thr_Dehydratase"/>
</dbReference>
<comment type="cofactor">
    <cofactor evidence="1">
        <name>pyridoxal 5'-phosphate</name>
        <dbReference type="ChEBI" id="CHEBI:597326"/>
    </cofactor>
</comment>
<name>A0A6L7GSS7_9ACTN</name>
<dbReference type="InterPro" id="IPR036052">
    <property type="entry name" value="TrpB-like_PALP_sf"/>
</dbReference>
<evidence type="ECO:0000256" key="4">
    <source>
        <dbReference type="SAM" id="MobiDB-lite"/>
    </source>
</evidence>
<evidence type="ECO:0000256" key="1">
    <source>
        <dbReference type="ARBA" id="ARBA00001933"/>
    </source>
</evidence>
<dbReference type="AlphaFoldDB" id="A0A6L7GSS7"/>
<dbReference type="PANTHER" id="PTHR48078">
    <property type="entry name" value="THREONINE DEHYDRATASE, MITOCHONDRIAL-RELATED"/>
    <property type="match status" value="1"/>
</dbReference>
<keyword evidence="3" id="KW-0456">Lyase</keyword>
<dbReference type="SUPFAM" id="SSF53686">
    <property type="entry name" value="Tryptophan synthase beta subunit-like PLP-dependent enzymes"/>
    <property type="match status" value="1"/>
</dbReference>
<dbReference type="Proteomes" id="UP000475545">
    <property type="component" value="Unassembled WGS sequence"/>
</dbReference>
<accession>A0A6L7GSS7</accession>
<feature type="region of interest" description="Disordered" evidence="4">
    <location>
        <begin position="1"/>
        <end position="23"/>
    </location>
</feature>
<dbReference type="GO" id="GO:0006565">
    <property type="term" value="P:L-serine catabolic process"/>
    <property type="evidence" value="ECO:0007669"/>
    <property type="project" value="TreeGrafter"/>
</dbReference>
<reference evidence="6 7" key="1">
    <citation type="submission" date="2019-11" db="EMBL/GenBank/DDBJ databases">
        <title>Gordonia sp. nov., a novel actinobacterium isolated from mangrove soil in Hainan.</title>
        <authorList>
            <person name="Huang X."/>
            <person name="Xie Y."/>
            <person name="Chu X."/>
            <person name="Xiao K."/>
        </authorList>
    </citation>
    <scope>NUCLEOTIDE SEQUENCE [LARGE SCALE GENOMIC DNA]</scope>
    <source>
        <strain evidence="6 7">HNM0687</strain>
    </source>
</reference>
<feature type="domain" description="Tryptophan synthase beta chain-like PALP" evidence="5">
    <location>
        <begin position="39"/>
        <end position="307"/>
    </location>
</feature>
<evidence type="ECO:0000259" key="5">
    <source>
        <dbReference type="Pfam" id="PF00291"/>
    </source>
</evidence>
<dbReference type="GO" id="GO:0009097">
    <property type="term" value="P:isoleucine biosynthetic process"/>
    <property type="evidence" value="ECO:0007669"/>
    <property type="project" value="TreeGrafter"/>
</dbReference>
<dbReference type="InterPro" id="IPR001926">
    <property type="entry name" value="TrpB-like_PALP"/>
</dbReference>
<dbReference type="EMBL" id="WMBR01000004">
    <property type="protein sequence ID" value="MXP23064.1"/>
    <property type="molecule type" value="Genomic_DNA"/>
</dbReference>
<sequence length="316" mass="32132">MSPDPVTRADVADAQDRTAGRVRHTPPFRASLATVSGPIEVVFKQEYLQLGGCFKARGSLNAVLHAADNGQLDDAGILVASGGNAAIGAAWAGRIAGCRCTVVVPETAPAVKVESLRALGADVHLIGRRYQDAADAATQMAERSGALALHAYDLPDIVAGAGTIGLELAEDVDGPLTTVVCVGGGGLLGGMTAAMRAGDRMVGVEPIGASCLRSALDAGRPVPVELDSVAADSLGATRLGDICWATIADREVTSVTVSDADLIAARQLLWTDYRILVEHGTASAVAAVCTGKVRAAPGTTLCVVLCGANTPLTLDS</sequence>
<organism evidence="6 7">
    <name type="scientific">Gordonia mangrovi</name>
    <dbReference type="NCBI Taxonomy" id="2665643"/>
    <lineage>
        <taxon>Bacteria</taxon>
        <taxon>Bacillati</taxon>
        <taxon>Actinomycetota</taxon>
        <taxon>Actinomycetes</taxon>
        <taxon>Mycobacteriales</taxon>
        <taxon>Gordoniaceae</taxon>
        <taxon>Gordonia</taxon>
    </lineage>
</organism>
<evidence type="ECO:0000313" key="6">
    <source>
        <dbReference type="EMBL" id="MXP23064.1"/>
    </source>
</evidence>
<dbReference type="GO" id="GO:0004794">
    <property type="term" value="F:threonine deaminase activity"/>
    <property type="evidence" value="ECO:0007669"/>
    <property type="project" value="TreeGrafter"/>
</dbReference>
<gene>
    <name evidence="6" type="ORF">GIY30_17135</name>
</gene>
<dbReference type="NCBIfam" id="NF006094">
    <property type="entry name" value="PRK08246.1"/>
    <property type="match status" value="1"/>
</dbReference>
<dbReference type="RefSeq" id="WP_160903216.1">
    <property type="nucleotide sequence ID" value="NZ_CP102850.1"/>
</dbReference>
<protein>
    <submittedName>
        <fullName evidence="6">Pyridoxal-phosphate dependent enzyme</fullName>
    </submittedName>
</protein>
<dbReference type="GO" id="GO:0006567">
    <property type="term" value="P:L-threonine catabolic process"/>
    <property type="evidence" value="ECO:0007669"/>
    <property type="project" value="TreeGrafter"/>
</dbReference>
<keyword evidence="7" id="KW-1185">Reference proteome</keyword>
<dbReference type="PANTHER" id="PTHR48078:SF6">
    <property type="entry name" value="L-THREONINE DEHYDRATASE CATABOLIC TDCB"/>
    <property type="match status" value="1"/>
</dbReference>
<keyword evidence="2" id="KW-0663">Pyridoxal phosphate</keyword>
<feature type="compositionally biased region" description="Basic and acidic residues" evidence="4">
    <location>
        <begin position="10"/>
        <end position="19"/>
    </location>
</feature>
<evidence type="ECO:0000313" key="7">
    <source>
        <dbReference type="Proteomes" id="UP000475545"/>
    </source>
</evidence>
<evidence type="ECO:0000256" key="2">
    <source>
        <dbReference type="ARBA" id="ARBA00022898"/>
    </source>
</evidence>
<dbReference type="Pfam" id="PF00291">
    <property type="entry name" value="PALP"/>
    <property type="match status" value="1"/>
</dbReference>
<evidence type="ECO:0000256" key="3">
    <source>
        <dbReference type="ARBA" id="ARBA00023239"/>
    </source>
</evidence>
<proteinExistence type="predicted"/>
<dbReference type="GO" id="GO:0003941">
    <property type="term" value="F:L-serine ammonia-lyase activity"/>
    <property type="evidence" value="ECO:0007669"/>
    <property type="project" value="TreeGrafter"/>
</dbReference>
<comment type="caution">
    <text evidence="6">The sequence shown here is derived from an EMBL/GenBank/DDBJ whole genome shotgun (WGS) entry which is preliminary data.</text>
</comment>
<dbReference type="Gene3D" id="3.40.50.1100">
    <property type="match status" value="2"/>
</dbReference>